<evidence type="ECO:0000256" key="4">
    <source>
        <dbReference type="ARBA" id="ARBA00023237"/>
    </source>
</evidence>
<accession>A0ABU2ABJ3</accession>
<evidence type="ECO:0000256" key="5">
    <source>
        <dbReference type="RuleBase" id="RU003357"/>
    </source>
</evidence>
<dbReference type="PANTHER" id="PTHR40980:SF3">
    <property type="entry name" value="TONB-DEPENDENT RECEPTOR-LIKE BETA-BARREL DOMAIN-CONTAINING PROTEIN"/>
    <property type="match status" value="1"/>
</dbReference>
<keyword evidence="5" id="KW-0798">TonB box</keyword>
<gene>
    <name evidence="9" type="ORF">J2X21_003724</name>
</gene>
<evidence type="ECO:0000256" key="1">
    <source>
        <dbReference type="ARBA" id="ARBA00004442"/>
    </source>
</evidence>
<evidence type="ECO:0000313" key="10">
    <source>
        <dbReference type="Proteomes" id="UP001180825"/>
    </source>
</evidence>
<reference evidence="9 10" key="1">
    <citation type="submission" date="2023-07" db="EMBL/GenBank/DDBJ databases">
        <title>Sorghum-associated microbial communities from plants grown in Nebraska, USA.</title>
        <authorList>
            <person name="Schachtman D."/>
        </authorList>
    </citation>
    <scope>NUCLEOTIDE SEQUENCE [LARGE SCALE GENOMIC DNA]</scope>
    <source>
        <strain evidence="9 10">BE316</strain>
    </source>
</reference>
<organism evidence="9 10">
    <name type="scientific">Roseateles asaccharophilus</name>
    <dbReference type="NCBI Taxonomy" id="582607"/>
    <lineage>
        <taxon>Bacteria</taxon>
        <taxon>Pseudomonadati</taxon>
        <taxon>Pseudomonadota</taxon>
        <taxon>Betaproteobacteria</taxon>
        <taxon>Burkholderiales</taxon>
        <taxon>Sphaerotilaceae</taxon>
        <taxon>Roseateles</taxon>
    </lineage>
</organism>
<evidence type="ECO:0000313" key="9">
    <source>
        <dbReference type="EMBL" id="MDR7334568.1"/>
    </source>
</evidence>
<dbReference type="EMBL" id="JAVDXV010000007">
    <property type="protein sequence ID" value="MDR7334568.1"/>
    <property type="molecule type" value="Genomic_DNA"/>
</dbReference>
<comment type="subcellular location">
    <subcellularLocation>
        <location evidence="1 5">Cell outer membrane</location>
    </subcellularLocation>
</comment>
<keyword evidence="3 5" id="KW-0472">Membrane</keyword>
<name>A0ABU2ABJ3_9BURK</name>
<keyword evidence="9" id="KW-0675">Receptor</keyword>
<keyword evidence="10" id="KW-1185">Reference proteome</keyword>
<keyword evidence="4" id="KW-0998">Cell outer membrane</keyword>
<feature type="domain" description="TonB-dependent receptor plug" evidence="8">
    <location>
        <begin position="54"/>
        <end position="169"/>
    </location>
</feature>
<dbReference type="PANTHER" id="PTHR40980">
    <property type="entry name" value="PLUG DOMAIN-CONTAINING PROTEIN"/>
    <property type="match status" value="1"/>
</dbReference>
<dbReference type="Pfam" id="PF07715">
    <property type="entry name" value="Plug"/>
    <property type="match status" value="1"/>
</dbReference>
<dbReference type="Gene3D" id="2.40.170.20">
    <property type="entry name" value="TonB-dependent receptor, beta-barrel domain"/>
    <property type="match status" value="1"/>
</dbReference>
<dbReference type="NCBIfam" id="TIGR01782">
    <property type="entry name" value="TonB-Xanth-Caul"/>
    <property type="match status" value="1"/>
</dbReference>
<dbReference type="RefSeq" id="WP_310331081.1">
    <property type="nucleotide sequence ID" value="NZ_JAVDXV010000007.1"/>
</dbReference>
<dbReference type="InterPro" id="IPR010104">
    <property type="entry name" value="TonB_rcpt_bac"/>
</dbReference>
<feature type="domain" description="TonB-dependent receptor-like beta-barrel" evidence="7">
    <location>
        <begin position="480"/>
        <end position="920"/>
    </location>
</feature>
<dbReference type="SUPFAM" id="SSF56935">
    <property type="entry name" value="Porins"/>
    <property type="match status" value="1"/>
</dbReference>
<proteinExistence type="inferred from homology"/>
<feature type="signal peptide" evidence="6">
    <location>
        <begin position="1"/>
        <end position="24"/>
    </location>
</feature>
<dbReference type="InterPro" id="IPR037066">
    <property type="entry name" value="Plug_dom_sf"/>
</dbReference>
<feature type="chain" id="PRO_5045685396" evidence="6">
    <location>
        <begin position="25"/>
        <end position="953"/>
    </location>
</feature>
<comment type="similarity">
    <text evidence="2 5">Belongs to the TonB-dependent receptor family.</text>
</comment>
<dbReference type="InterPro" id="IPR012910">
    <property type="entry name" value="Plug_dom"/>
</dbReference>
<evidence type="ECO:0000259" key="7">
    <source>
        <dbReference type="Pfam" id="PF00593"/>
    </source>
</evidence>
<evidence type="ECO:0000256" key="3">
    <source>
        <dbReference type="ARBA" id="ARBA00023136"/>
    </source>
</evidence>
<dbReference type="InterPro" id="IPR000531">
    <property type="entry name" value="Beta-barrel_TonB"/>
</dbReference>
<keyword evidence="6" id="KW-0732">Signal</keyword>
<dbReference type="Gene3D" id="2.170.130.10">
    <property type="entry name" value="TonB-dependent receptor, plug domain"/>
    <property type="match status" value="1"/>
</dbReference>
<comment type="caution">
    <text evidence="9">The sequence shown here is derived from an EMBL/GenBank/DDBJ whole genome shotgun (WGS) entry which is preliminary data.</text>
</comment>
<evidence type="ECO:0000256" key="2">
    <source>
        <dbReference type="ARBA" id="ARBA00009810"/>
    </source>
</evidence>
<dbReference type="InterPro" id="IPR036942">
    <property type="entry name" value="Beta-barrel_TonB_sf"/>
</dbReference>
<dbReference type="Pfam" id="PF00593">
    <property type="entry name" value="TonB_dep_Rec_b-barrel"/>
    <property type="match status" value="1"/>
</dbReference>
<protein>
    <submittedName>
        <fullName evidence="9">Iron complex outermembrane receptor protein</fullName>
    </submittedName>
</protein>
<evidence type="ECO:0000259" key="8">
    <source>
        <dbReference type="Pfam" id="PF07715"/>
    </source>
</evidence>
<evidence type="ECO:0000256" key="6">
    <source>
        <dbReference type="SAM" id="SignalP"/>
    </source>
</evidence>
<dbReference type="Proteomes" id="UP001180825">
    <property type="component" value="Unassembled WGS sequence"/>
</dbReference>
<sequence length="953" mass="101416">MPLQRLSPTAAAAALLALPSLAVAQQAAAPAPSQLEQVVVTGIRASLEASIKTKRNALTNIEAVTAEDIGKLPDKNIADSLSRLAGIQVTHGSAFAFDEAERVQIRGTPPKLNLVTINGHSLSSGDWYLGDQNATTRAVGFGMLPSQLIGKAIVYKNGQADITEGGIGGAVDVQTRKPLDLKKGLTGEASLGAVYTTLAGKTDPQASALVGWRNEARTFGVLAQVFKEDRSLRRDGVENFGVTTLLGNNAVNPAACFVPQGSPAGTAPICGDASLKGLRLPSNLASALFEGERQRRGAFLAVQVKPTDALDVTLTGFNSKLNASNYNSNTFTLASTLLANGAILTNVKTSGDVITAATINPNPARVAAAPATGGDAAVQSGHQVRLGAGSTAAFYDLDFNFRASDRLRYSGKVGFTKGTGETQSSPGLLFRAFNKTLNYELLGDEGVNWSVQPSVSLTDLTQGGWKLIPDIQAVFKTEDQDRYVYLNGEYDLEDSFFSRIKFGGRAGTHKNLKDQINGAWNFVTTGNGLPSQAALDAQFPLASLPIQGGRYPGDYGAGLTGNFPRDVLRLDRGAMAGINSLINYDPVLNKNWTGSYIVNEKTTALYAMAEFESGALSGNTGVRLVTTQVNSIYYQAVAANKVCPALAVTCPAKVGVPVANPINSSRLSGYVPQETNTNHSALLPSLNVRYEFSRNLLGRVSASRTMARPEYSELAGAVSQNNIVTPKTASAGNPNLKPTMGSNVDASLAWYASPRAYIQGGVFHQSLQNYVKRGTSDVMLINLETQQPEVYVTNSFIGRKAKLKGFEISGETPVAAGFGVIANATYVDGKDEDGAKVIGTSKWTYNLRGYYESGPVTASLAWNYRTDYPVSYFGNGTITPATATAARNDLNYADAQGSLAASVSWRITDKFSLQVDGTNLNNPTRYYYSATETMPLGWYKNGRQFFVSLRAKL</sequence>